<sequence length="106" mass="11181">MLTTTANDLPGHRIVRVIGVTRGITVRSRNVVSDAIGGLQSMLGGRVGAYVKLAETARAEAYDSLIQHTREAGGNAIVALRYDANEIMPGITEVLCYGTAVVVEPA</sequence>
<comment type="similarity">
    <text evidence="1 2">Belongs to the UPF0145 family.</text>
</comment>
<dbReference type="SUPFAM" id="SSF117782">
    <property type="entry name" value="YbjQ-like"/>
    <property type="match status" value="1"/>
</dbReference>
<dbReference type="Gene3D" id="3.30.110.70">
    <property type="entry name" value="Hypothetical protein apc22750. Chain B"/>
    <property type="match status" value="1"/>
</dbReference>
<name>A0ABV6R0R6_9CAUL</name>
<accession>A0ABV6R0R6</accession>
<reference evidence="3 4" key="1">
    <citation type="submission" date="2024-09" db="EMBL/GenBank/DDBJ databases">
        <authorList>
            <person name="Sun Q."/>
            <person name="Mori K."/>
        </authorList>
    </citation>
    <scope>NUCLEOTIDE SEQUENCE [LARGE SCALE GENOMIC DNA]</scope>
    <source>
        <strain evidence="3 4">NCAIM B.02621</strain>
    </source>
</reference>
<gene>
    <name evidence="3" type="ORF">ACFFGE_02515</name>
</gene>
<dbReference type="Proteomes" id="UP001589906">
    <property type="component" value="Unassembled WGS sequence"/>
</dbReference>
<dbReference type="InterPro" id="IPR002765">
    <property type="entry name" value="UPF0145_YbjQ-like"/>
</dbReference>
<proteinExistence type="inferred from homology"/>
<organism evidence="3 4">
    <name type="scientific">Brevundimonas balnearis</name>
    <dbReference type="NCBI Taxonomy" id="1572858"/>
    <lineage>
        <taxon>Bacteria</taxon>
        <taxon>Pseudomonadati</taxon>
        <taxon>Pseudomonadota</taxon>
        <taxon>Alphaproteobacteria</taxon>
        <taxon>Caulobacterales</taxon>
        <taxon>Caulobacteraceae</taxon>
        <taxon>Brevundimonas</taxon>
    </lineage>
</organism>
<evidence type="ECO:0000256" key="2">
    <source>
        <dbReference type="HAMAP-Rule" id="MF_00338"/>
    </source>
</evidence>
<comment type="caution">
    <text evidence="3">The sequence shown here is derived from an EMBL/GenBank/DDBJ whole genome shotgun (WGS) entry which is preliminary data.</text>
</comment>
<dbReference type="PANTHER" id="PTHR34068">
    <property type="entry name" value="UPF0145 PROTEIN YBJQ"/>
    <property type="match status" value="1"/>
</dbReference>
<dbReference type="InterPro" id="IPR035439">
    <property type="entry name" value="UPF0145_dom_sf"/>
</dbReference>
<keyword evidence="4" id="KW-1185">Reference proteome</keyword>
<evidence type="ECO:0000313" key="3">
    <source>
        <dbReference type="EMBL" id="MFC0632749.1"/>
    </source>
</evidence>
<evidence type="ECO:0000313" key="4">
    <source>
        <dbReference type="Proteomes" id="UP001589906"/>
    </source>
</evidence>
<dbReference type="HAMAP" id="MF_00338">
    <property type="entry name" value="UPF0145"/>
    <property type="match status" value="1"/>
</dbReference>
<evidence type="ECO:0000256" key="1">
    <source>
        <dbReference type="ARBA" id="ARBA00010751"/>
    </source>
</evidence>
<dbReference type="RefSeq" id="WP_376833979.1">
    <property type="nucleotide sequence ID" value="NZ_JBHLSW010000003.1"/>
</dbReference>
<protein>
    <recommendedName>
        <fullName evidence="2">UPF0145 protein ACFFGE_02515</fullName>
    </recommendedName>
</protein>
<dbReference type="PANTHER" id="PTHR34068:SF2">
    <property type="entry name" value="UPF0145 PROTEIN SCO3412"/>
    <property type="match status" value="1"/>
</dbReference>
<dbReference type="EMBL" id="JBHLSW010000003">
    <property type="protein sequence ID" value="MFC0632749.1"/>
    <property type="molecule type" value="Genomic_DNA"/>
</dbReference>
<dbReference type="Pfam" id="PF01906">
    <property type="entry name" value="YbjQ_1"/>
    <property type="match status" value="1"/>
</dbReference>